<dbReference type="AlphaFoldDB" id="A0A061H472"/>
<dbReference type="PROSITE" id="PS50404">
    <property type="entry name" value="GST_NTER"/>
    <property type="match status" value="1"/>
</dbReference>
<evidence type="ECO:0000259" key="2">
    <source>
        <dbReference type="PROSITE" id="PS50404"/>
    </source>
</evidence>
<dbReference type="KEGG" id="pfp:PFL1_04917"/>
<dbReference type="InterPro" id="IPR036249">
    <property type="entry name" value="Thioredoxin-like_sf"/>
</dbReference>
<dbReference type="EMBL" id="KE361639">
    <property type="protein sequence ID" value="EPQ27378.1"/>
    <property type="molecule type" value="Genomic_DNA"/>
</dbReference>
<dbReference type="Pfam" id="PF13409">
    <property type="entry name" value="GST_N_2"/>
    <property type="match status" value="1"/>
</dbReference>
<sequence length="389" mass="41236">MEPEQIAKRSGSTADTDDASTAPATSAAASASGRESDIESSLDAGGDDDTGDNDDDNDNDDGMSESVASSNVRSTQQAVAQASQPGPARTASTPAGPHPERSLNGASDNLVLFDLTTRPEATLTFSPHTIKTILDLKLLGVGYERNRLTFTQIRGQLAQRIAENVTVPALELADGTHIMESWAIAEYLERNHPSGHRLFGNSATKRLAALLNDFGKSILAPSLGPLVMPGVHRLLDAESAEYFSQVKIGAARWNKISTLSAPEREALVHNVVSKLAVVETMLNSEGAGSFESVQAGNAAAAGGATSRTGNDLVGDFAPLSVRPKRSRWVAGGEEPSHADFVLFGWYVFSRAAGAAVVRDIWSPHKAIKAWVDDMLQWCGDLADDFVPLS</sequence>
<dbReference type="Gene3D" id="1.20.1050.10">
    <property type="match status" value="1"/>
</dbReference>
<name>A0A061H472_9BASI</name>
<dbReference type="GeneID" id="19319017"/>
<dbReference type="OrthoDB" id="4951845at2759"/>
<evidence type="ECO:0000313" key="3">
    <source>
        <dbReference type="EMBL" id="EPQ27378.1"/>
    </source>
</evidence>
<organism evidence="3 4">
    <name type="scientific">Pseudozyma flocculosa PF-1</name>
    <dbReference type="NCBI Taxonomy" id="1277687"/>
    <lineage>
        <taxon>Eukaryota</taxon>
        <taxon>Fungi</taxon>
        <taxon>Dikarya</taxon>
        <taxon>Basidiomycota</taxon>
        <taxon>Ustilaginomycotina</taxon>
        <taxon>Ustilaginomycetes</taxon>
        <taxon>Ustilaginales</taxon>
        <taxon>Ustilaginaceae</taxon>
        <taxon>Pseudozyma</taxon>
    </lineage>
</organism>
<feature type="domain" description="GST N-terminal" evidence="2">
    <location>
        <begin position="116"/>
        <end position="196"/>
    </location>
</feature>
<proteinExistence type="predicted"/>
<feature type="region of interest" description="Disordered" evidence="1">
    <location>
        <begin position="1"/>
        <end position="105"/>
    </location>
</feature>
<dbReference type="SUPFAM" id="SSF47616">
    <property type="entry name" value="GST C-terminal domain-like"/>
    <property type="match status" value="1"/>
</dbReference>
<evidence type="ECO:0000313" key="4">
    <source>
        <dbReference type="Proteomes" id="UP000053664"/>
    </source>
</evidence>
<dbReference type="InterPro" id="IPR036282">
    <property type="entry name" value="Glutathione-S-Trfase_C_sf"/>
</dbReference>
<dbReference type="eggNOG" id="ENOG502SFK9">
    <property type="taxonomic scope" value="Eukaryota"/>
</dbReference>
<dbReference type="HOGENOM" id="CLU_759041_0_0_1"/>
<dbReference type="SUPFAM" id="SSF52833">
    <property type="entry name" value="Thioredoxin-like"/>
    <property type="match status" value="1"/>
</dbReference>
<feature type="compositionally biased region" description="Polar residues" evidence="1">
    <location>
        <begin position="66"/>
        <end position="84"/>
    </location>
</feature>
<dbReference type="Proteomes" id="UP000053664">
    <property type="component" value="Unassembled WGS sequence"/>
</dbReference>
<feature type="compositionally biased region" description="Low complexity" evidence="1">
    <location>
        <begin position="19"/>
        <end position="32"/>
    </location>
</feature>
<dbReference type="RefSeq" id="XP_007880638.1">
    <property type="nucleotide sequence ID" value="XM_007882447.1"/>
</dbReference>
<evidence type="ECO:0000256" key="1">
    <source>
        <dbReference type="SAM" id="MobiDB-lite"/>
    </source>
</evidence>
<gene>
    <name evidence="3" type="ORF">PFL1_04917</name>
</gene>
<accession>A0A061H472</accession>
<protein>
    <recommendedName>
        <fullName evidence="2">GST N-terminal domain-containing protein</fullName>
    </recommendedName>
</protein>
<dbReference type="Gene3D" id="3.40.30.10">
    <property type="entry name" value="Glutaredoxin"/>
    <property type="match status" value="1"/>
</dbReference>
<dbReference type="Pfam" id="PF13410">
    <property type="entry name" value="GST_C_2"/>
    <property type="match status" value="1"/>
</dbReference>
<dbReference type="InterPro" id="IPR004045">
    <property type="entry name" value="Glutathione_S-Trfase_N"/>
</dbReference>
<feature type="compositionally biased region" description="Acidic residues" evidence="1">
    <location>
        <begin position="45"/>
        <end position="63"/>
    </location>
</feature>
<reference evidence="3 4" key="1">
    <citation type="journal article" date="2013" name="Plant Cell">
        <title>The transition from a phytopathogenic smut ancestor to an anamorphic biocontrol agent deciphered by comparative whole-genome analysis.</title>
        <authorList>
            <person name="Lefebvre F."/>
            <person name="Joly D.L."/>
            <person name="Labbe C."/>
            <person name="Teichmann B."/>
            <person name="Linning R."/>
            <person name="Belzile F."/>
            <person name="Bakkeren G."/>
            <person name="Belanger R.R."/>
        </authorList>
    </citation>
    <scope>NUCLEOTIDE SEQUENCE [LARGE SCALE GENOMIC DNA]</scope>
    <source>
        <strain evidence="3 4">PF-1</strain>
    </source>
</reference>